<evidence type="ECO:0000256" key="4">
    <source>
        <dbReference type="ARBA" id="ARBA00022723"/>
    </source>
</evidence>
<keyword evidence="11" id="KW-0408">Iron</keyword>
<dbReference type="PIRSF" id="PIRSF037471">
    <property type="entry name" value="UCP037471"/>
    <property type="match status" value="1"/>
</dbReference>
<feature type="transmembrane region" description="Helical" evidence="13">
    <location>
        <begin position="285"/>
        <end position="302"/>
    </location>
</feature>
<keyword evidence="4 11" id="KW-0479">Metal-binding</keyword>
<dbReference type="AlphaFoldDB" id="A0A0J8BR48"/>
<keyword evidence="8 10" id="KW-0472">Membrane</keyword>
<dbReference type="Pfam" id="PF04526">
    <property type="entry name" value="DUF568"/>
    <property type="match status" value="1"/>
</dbReference>
<evidence type="ECO:0000256" key="8">
    <source>
        <dbReference type="ARBA" id="ARBA00023136"/>
    </source>
</evidence>
<dbReference type="Pfam" id="PF03188">
    <property type="entry name" value="Cytochrom_B561"/>
    <property type="match status" value="1"/>
</dbReference>
<dbReference type="InterPro" id="IPR017214">
    <property type="entry name" value="UCP037471"/>
</dbReference>
<evidence type="ECO:0000256" key="7">
    <source>
        <dbReference type="ARBA" id="ARBA00022989"/>
    </source>
</evidence>
<feature type="transmembrane region" description="Helical" evidence="13">
    <location>
        <begin position="214"/>
        <end position="232"/>
    </location>
</feature>
<dbReference type="CDD" id="cd08760">
    <property type="entry name" value="Cyt_b561_FRRS1_like"/>
    <property type="match status" value="1"/>
</dbReference>
<dbReference type="OrthoDB" id="2419613at2759"/>
<dbReference type="PROSITE" id="PS50939">
    <property type="entry name" value="CYTOCHROME_B561"/>
    <property type="match status" value="1"/>
</dbReference>
<dbReference type="InterPro" id="IPR006593">
    <property type="entry name" value="Cyt_b561/ferric_Rdtase_TM"/>
</dbReference>
<feature type="chain" id="PRO_5005294802" description="Cytochrome b561 and DOMON domain-containing protein" evidence="14">
    <location>
        <begin position="31"/>
        <end position="406"/>
    </location>
</feature>
<dbReference type="FunFam" id="1.20.120.1770:FF:000007">
    <property type="entry name" value="Cytochrome b561 and DOMON domain-containing protein"/>
    <property type="match status" value="1"/>
</dbReference>
<keyword evidence="6 10" id="KW-0249">Electron transport</keyword>
<dbReference type="InterPro" id="IPR045265">
    <property type="entry name" value="AIR12_DOMON"/>
</dbReference>
<dbReference type="Gramene" id="KMT02418">
    <property type="protein sequence ID" value="KMT02418"/>
    <property type="gene ID" value="BVRB_9g204790"/>
</dbReference>
<comment type="subcellular location">
    <subcellularLocation>
        <location evidence="1">Membrane</location>
        <topology evidence="1">Multi-pass membrane protein</topology>
    </subcellularLocation>
</comment>
<dbReference type="InterPro" id="IPR005018">
    <property type="entry name" value="DOMON_domain"/>
</dbReference>
<keyword evidence="7 13" id="KW-1133">Transmembrane helix</keyword>
<evidence type="ECO:0000256" key="3">
    <source>
        <dbReference type="ARBA" id="ARBA00022692"/>
    </source>
</evidence>
<evidence type="ECO:0000256" key="12">
    <source>
        <dbReference type="SAM" id="MobiDB-lite"/>
    </source>
</evidence>
<dbReference type="EMBL" id="KQ090174">
    <property type="protein sequence ID" value="KMT02418.1"/>
    <property type="molecule type" value="Genomic_DNA"/>
</dbReference>
<evidence type="ECO:0000313" key="17">
    <source>
        <dbReference type="EMBL" id="KMT02418.1"/>
    </source>
</evidence>
<dbReference type="Proteomes" id="UP000035740">
    <property type="component" value="Chromosome 9"/>
</dbReference>
<organism evidence="17 18">
    <name type="scientific">Beta vulgaris subsp. vulgaris</name>
    <name type="common">Beet</name>
    <dbReference type="NCBI Taxonomy" id="3555"/>
    <lineage>
        <taxon>Eukaryota</taxon>
        <taxon>Viridiplantae</taxon>
        <taxon>Streptophyta</taxon>
        <taxon>Embryophyta</taxon>
        <taxon>Tracheophyta</taxon>
        <taxon>Spermatophyta</taxon>
        <taxon>Magnoliopsida</taxon>
        <taxon>eudicotyledons</taxon>
        <taxon>Gunneridae</taxon>
        <taxon>Pentapetalae</taxon>
        <taxon>Caryophyllales</taxon>
        <taxon>Chenopodiaceae</taxon>
        <taxon>Betoideae</taxon>
        <taxon>Beta</taxon>
    </lineage>
</organism>
<evidence type="ECO:0000256" key="13">
    <source>
        <dbReference type="SAM" id="Phobius"/>
    </source>
</evidence>
<keyword evidence="18" id="KW-1185">Reference proteome</keyword>
<dbReference type="Gene3D" id="1.20.120.1770">
    <property type="match status" value="1"/>
</dbReference>
<feature type="signal peptide" evidence="14">
    <location>
        <begin position="1"/>
        <end position="30"/>
    </location>
</feature>
<feature type="binding site" description="axial binding residue" evidence="11">
    <location>
        <position position="249"/>
    </location>
    <ligand>
        <name>heme b</name>
        <dbReference type="ChEBI" id="CHEBI:60344"/>
        <label>1</label>
    </ligand>
    <ligandPart>
        <name>Fe</name>
        <dbReference type="ChEBI" id="CHEBI:18248"/>
    </ligandPart>
</feature>
<feature type="transmembrane region" description="Helical" evidence="13">
    <location>
        <begin position="314"/>
        <end position="334"/>
    </location>
</feature>
<evidence type="ECO:0000259" key="15">
    <source>
        <dbReference type="PROSITE" id="PS50836"/>
    </source>
</evidence>
<feature type="transmembrane region" description="Helical" evidence="13">
    <location>
        <begin position="244"/>
        <end position="265"/>
    </location>
</feature>
<comment type="function">
    <text evidence="9">May act as a catecholamine-responsive trans-membrane electron transporter.</text>
</comment>
<evidence type="ECO:0000313" key="18">
    <source>
        <dbReference type="Proteomes" id="UP000035740"/>
    </source>
</evidence>
<dbReference type="KEGG" id="bvg:104902797"/>
<protein>
    <recommendedName>
        <fullName evidence="10">Cytochrome b561 and DOMON domain-containing protein</fullName>
    </recommendedName>
</protein>
<name>A0A0J8BR48_BETVV</name>
<dbReference type="GO" id="GO:0016020">
    <property type="term" value="C:membrane"/>
    <property type="evidence" value="ECO:0007669"/>
    <property type="project" value="UniProtKB-SubCell"/>
</dbReference>
<evidence type="ECO:0000256" key="10">
    <source>
        <dbReference type="PIRNR" id="PIRNR037471"/>
    </source>
</evidence>
<evidence type="ECO:0000256" key="9">
    <source>
        <dbReference type="ARBA" id="ARBA00053871"/>
    </source>
</evidence>
<feature type="region of interest" description="Disordered" evidence="12">
    <location>
        <begin position="380"/>
        <end position="406"/>
    </location>
</feature>
<feature type="binding site" description="axial binding residue" evidence="11">
    <location>
        <position position="318"/>
    </location>
    <ligand>
        <name>heme b</name>
        <dbReference type="ChEBI" id="CHEBI:60344"/>
        <label>1</label>
    </ligand>
    <ligandPart>
        <name>Fe</name>
        <dbReference type="ChEBI" id="CHEBI:18248"/>
    </ligandPart>
</feature>
<feature type="transmembrane region" description="Helical" evidence="13">
    <location>
        <begin position="354"/>
        <end position="374"/>
    </location>
</feature>
<gene>
    <name evidence="17" type="ORF">BVRB_9g204790</name>
</gene>
<evidence type="ECO:0000256" key="14">
    <source>
        <dbReference type="SAM" id="SignalP"/>
    </source>
</evidence>
<evidence type="ECO:0000256" key="1">
    <source>
        <dbReference type="ARBA" id="ARBA00004141"/>
    </source>
</evidence>
<evidence type="ECO:0000256" key="5">
    <source>
        <dbReference type="ARBA" id="ARBA00022729"/>
    </source>
</evidence>
<proteinExistence type="predicted"/>
<feature type="binding site" description="axial binding residue" evidence="11">
    <location>
        <position position="213"/>
    </location>
    <ligand>
        <name>heme b</name>
        <dbReference type="ChEBI" id="CHEBI:60344"/>
        <label>1</label>
    </ligand>
    <ligandPart>
        <name>Fe</name>
        <dbReference type="ChEBI" id="CHEBI:18248"/>
    </ligandPart>
</feature>
<evidence type="ECO:0000256" key="11">
    <source>
        <dbReference type="PIRSR" id="PIRSR037471-1"/>
    </source>
</evidence>
<feature type="domain" description="DOMON" evidence="15">
    <location>
        <begin position="53"/>
        <end position="167"/>
    </location>
</feature>
<evidence type="ECO:0000259" key="16">
    <source>
        <dbReference type="PROSITE" id="PS50939"/>
    </source>
</evidence>
<feature type="binding site" description="axial binding residue" evidence="11">
    <location>
        <position position="282"/>
    </location>
    <ligand>
        <name>heme b</name>
        <dbReference type="ChEBI" id="CHEBI:60344"/>
        <label>1</label>
    </ligand>
    <ligandPart>
        <name>Fe</name>
        <dbReference type="ChEBI" id="CHEBI:18248"/>
    </ligandPart>
</feature>
<comment type="cofactor">
    <cofactor evidence="10">
        <name>heme b</name>
        <dbReference type="ChEBI" id="CHEBI:60344"/>
    </cofactor>
    <text evidence="10">Binds 2 heme b groups non-covalently.</text>
</comment>
<dbReference type="PANTHER" id="PTHR23130:SF167">
    <property type="entry name" value="CYTOCHROME B561 AND DOMON DOMAIN-CONTAINING PROTEIN"/>
    <property type="match status" value="1"/>
</dbReference>
<evidence type="ECO:0000256" key="6">
    <source>
        <dbReference type="ARBA" id="ARBA00022982"/>
    </source>
</evidence>
<dbReference type="PROSITE" id="PS50836">
    <property type="entry name" value="DOMON"/>
    <property type="match status" value="1"/>
</dbReference>
<accession>A0A0J8BR48</accession>
<keyword evidence="3 13" id="KW-0812">Transmembrane</keyword>
<dbReference type="GO" id="GO:0046872">
    <property type="term" value="F:metal ion binding"/>
    <property type="evidence" value="ECO:0007669"/>
    <property type="project" value="UniProtKB-KW"/>
</dbReference>
<dbReference type="SMART" id="SM00665">
    <property type="entry name" value="B561"/>
    <property type="match status" value="1"/>
</dbReference>
<dbReference type="eggNOG" id="KOG4293">
    <property type="taxonomic scope" value="Eukaryota"/>
</dbReference>
<sequence length="406" mass="43630">MRSSKPTKSVIIYLSLLLCSISLLFTTSTAQTCTSHTFANNAQFSSCSDLPALNSFLYWTYDANAATANIAFRVTGISTSSNWIAWALNPSGSGMAGAQALVAFQNSTSIQAYTSSVASTAITALTPSALSFQVTNISATTTGTSEMTLFATITPPRTTVNHVWQVGQVSSGAPGAHPLGSANRASVGTIDFLSGQSTAGTATIARLGRKNAHGVINTISWGILMPLGAIIARYMKVFKSADPAWFYIHVTCQFSAYVIGVAGWGTGLKLGSDSPGIVYQTHRNLGIALFCLATLQVFALLLRPKKDHKFRLYWNIYHHCVGYTVLILSIVNIYQGFDHVLQPEEKWKRAYTGIIIALGAIALGLEAFTWIVVLKRKKDNPDKNAHHANGTNGYSNGYTTRTQPAV</sequence>
<feature type="domain" description="Cytochrome b561" evidence="16">
    <location>
        <begin position="173"/>
        <end position="374"/>
    </location>
</feature>
<keyword evidence="2 10" id="KW-0813">Transport</keyword>
<dbReference type="OMA" id="LHIAFQV"/>
<evidence type="ECO:0000256" key="2">
    <source>
        <dbReference type="ARBA" id="ARBA00022448"/>
    </source>
</evidence>
<keyword evidence="5 14" id="KW-0732">Signal</keyword>
<dbReference type="CDD" id="cd09629">
    <property type="entry name" value="DOMON_CIL1_like"/>
    <property type="match status" value="1"/>
</dbReference>
<dbReference type="PANTHER" id="PTHR23130">
    <property type="entry name" value="CYTOCHROME B561 AND DOMON DOMAIN-CONTAINING PROTEIN"/>
    <property type="match status" value="1"/>
</dbReference>
<feature type="compositionally biased region" description="Polar residues" evidence="12">
    <location>
        <begin position="389"/>
        <end position="406"/>
    </location>
</feature>
<reference evidence="17 18" key="1">
    <citation type="journal article" date="2014" name="Nature">
        <title>The genome of the recently domesticated crop plant sugar beet (Beta vulgaris).</title>
        <authorList>
            <person name="Dohm J.C."/>
            <person name="Minoche A.E."/>
            <person name="Holtgrawe D."/>
            <person name="Capella-Gutierrez S."/>
            <person name="Zakrzewski F."/>
            <person name="Tafer H."/>
            <person name="Rupp O."/>
            <person name="Sorensen T.R."/>
            <person name="Stracke R."/>
            <person name="Reinhardt R."/>
            <person name="Goesmann A."/>
            <person name="Kraft T."/>
            <person name="Schulz B."/>
            <person name="Stadler P.F."/>
            <person name="Schmidt T."/>
            <person name="Gabaldon T."/>
            <person name="Lehrach H."/>
            <person name="Weisshaar B."/>
            <person name="Himmelbauer H."/>
        </authorList>
    </citation>
    <scope>NUCLEOTIDE SEQUENCE [LARGE SCALE GENOMIC DNA]</scope>
    <source>
        <tissue evidence="17">Taproot</tissue>
    </source>
</reference>